<dbReference type="KEGG" id="sand:H3309_12135"/>
<evidence type="ECO:0000256" key="3">
    <source>
        <dbReference type="ARBA" id="ARBA00022448"/>
    </source>
</evidence>
<dbReference type="Gene3D" id="2.40.50.100">
    <property type="match status" value="1"/>
</dbReference>
<keyword evidence="10" id="KW-1185">Reference proteome</keyword>
<comment type="subcellular location">
    <subcellularLocation>
        <location evidence="1">Membrane</location>
        <topology evidence="1">Single-pass membrane protein</topology>
    </subcellularLocation>
</comment>
<dbReference type="PRINTS" id="PR01490">
    <property type="entry name" value="RTXTOXIND"/>
</dbReference>
<evidence type="ECO:0000256" key="7">
    <source>
        <dbReference type="SAM" id="Coils"/>
    </source>
</evidence>
<dbReference type="PROSITE" id="PS00543">
    <property type="entry name" value="HLYD_FAMILY"/>
    <property type="match status" value="1"/>
</dbReference>
<proteinExistence type="inferred from homology"/>
<gene>
    <name evidence="9" type="ORF">H3309_12135</name>
</gene>
<evidence type="ECO:0000256" key="5">
    <source>
        <dbReference type="ARBA" id="ARBA00022989"/>
    </source>
</evidence>
<comment type="similarity">
    <text evidence="2">Belongs to the membrane fusion protein (MFP) (TC 8.A.1) family.</text>
</comment>
<dbReference type="InterPro" id="IPR050739">
    <property type="entry name" value="MFP"/>
</dbReference>
<evidence type="ECO:0000313" key="10">
    <source>
        <dbReference type="Proteomes" id="UP000515292"/>
    </source>
</evidence>
<dbReference type="Gene3D" id="2.40.30.170">
    <property type="match status" value="1"/>
</dbReference>
<evidence type="ECO:0000256" key="4">
    <source>
        <dbReference type="ARBA" id="ARBA00022692"/>
    </source>
</evidence>
<keyword evidence="6 8" id="KW-0472">Membrane</keyword>
<dbReference type="GO" id="GO:0009306">
    <property type="term" value="P:protein secretion"/>
    <property type="evidence" value="ECO:0007669"/>
    <property type="project" value="InterPro"/>
</dbReference>
<dbReference type="RefSeq" id="WP_182294957.1">
    <property type="nucleotide sequence ID" value="NZ_CP059851.1"/>
</dbReference>
<keyword evidence="5 8" id="KW-1133">Transmembrane helix</keyword>
<dbReference type="GO" id="GO:0016020">
    <property type="term" value="C:membrane"/>
    <property type="evidence" value="ECO:0007669"/>
    <property type="project" value="UniProtKB-SubCell"/>
</dbReference>
<protein>
    <submittedName>
        <fullName evidence="9">HlyD family efflux transporter periplasmic adaptor subunit</fullName>
    </submittedName>
</protein>
<dbReference type="InterPro" id="IPR006144">
    <property type="entry name" value="Secretion_HlyD_CS"/>
</dbReference>
<dbReference type="AlphaFoldDB" id="A0A7G5IFH0"/>
<organism evidence="9 10">
    <name type="scientific">Sandaracinobacteroides saxicola</name>
    <dbReference type="NCBI Taxonomy" id="2759707"/>
    <lineage>
        <taxon>Bacteria</taxon>
        <taxon>Pseudomonadati</taxon>
        <taxon>Pseudomonadota</taxon>
        <taxon>Alphaproteobacteria</taxon>
        <taxon>Sphingomonadales</taxon>
        <taxon>Sphingosinicellaceae</taxon>
        <taxon>Sandaracinobacteroides</taxon>
    </lineage>
</organism>
<keyword evidence="3" id="KW-0813">Transport</keyword>
<evidence type="ECO:0000256" key="1">
    <source>
        <dbReference type="ARBA" id="ARBA00004167"/>
    </source>
</evidence>
<feature type="coiled-coil region" evidence="7">
    <location>
        <begin position="100"/>
        <end position="166"/>
    </location>
</feature>
<dbReference type="PANTHER" id="PTHR30386">
    <property type="entry name" value="MEMBRANE FUSION SUBUNIT OF EMRAB-TOLC MULTIDRUG EFFLUX PUMP"/>
    <property type="match status" value="1"/>
</dbReference>
<keyword evidence="4 8" id="KW-0812">Transmembrane</keyword>
<evidence type="ECO:0000256" key="8">
    <source>
        <dbReference type="SAM" id="Phobius"/>
    </source>
</evidence>
<sequence length="400" mass="43433">MHSPVLLAQPLMDRVLSGFLGTVFIAGVTFCALAQYTRVQTARGEVTAASGFSAVVTDEGGVISELLVRPGQSVEKGEPLARLSRTQVVSEQGDTTLFSITQATQALANVDLRLRETEQAIAAARGHIAQMQRSAGISTSAATARRALSEQRRQVAAKRLEQLEALAKEGIVTTMAVDQARVQSMQLLQEASDGDLTINEIGRARDERVAALESRIRDLVNVRLTLATERLHTEKQLIDLRARQAVAIVAPAAGVVAAISVRPGQRIEAGHRAFAVARPSARLTVVLEVPSKAIGLIEAGQRVSLKYDAFPYMTFGLRYGRVVSVENASLESGQALSTDGRETDRKFLVEVLPEDSSVVAYGRERSLRVGMMLTADIQVERRSLLEWWLTPLSTLRERIG</sequence>
<keyword evidence="7" id="KW-0175">Coiled coil</keyword>
<reference evidence="9 10" key="1">
    <citation type="submission" date="2020-07" db="EMBL/GenBank/DDBJ databases">
        <title>Complete genome sequence for Sandaracinobacter sp. M6.</title>
        <authorList>
            <person name="Tang Y."/>
            <person name="Liu Q."/>
            <person name="Guo Z."/>
            <person name="Lei P."/>
            <person name="Huang B."/>
        </authorList>
    </citation>
    <scope>NUCLEOTIDE SEQUENCE [LARGE SCALE GENOMIC DNA]</scope>
    <source>
        <strain evidence="9 10">M6</strain>
    </source>
</reference>
<evidence type="ECO:0000256" key="2">
    <source>
        <dbReference type="ARBA" id="ARBA00009477"/>
    </source>
</evidence>
<feature type="transmembrane region" description="Helical" evidence="8">
    <location>
        <begin position="15"/>
        <end position="34"/>
    </location>
</feature>
<evidence type="ECO:0000256" key="6">
    <source>
        <dbReference type="ARBA" id="ARBA00023136"/>
    </source>
</evidence>
<accession>A0A7G5IFH0</accession>
<evidence type="ECO:0000313" key="9">
    <source>
        <dbReference type="EMBL" id="QMW22112.1"/>
    </source>
</evidence>
<dbReference type="EMBL" id="CP059851">
    <property type="protein sequence ID" value="QMW22112.1"/>
    <property type="molecule type" value="Genomic_DNA"/>
</dbReference>
<name>A0A7G5IFH0_9SPHN</name>
<dbReference type="PANTHER" id="PTHR30386:SF28">
    <property type="entry name" value="EXPORTED PROTEIN"/>
    <property type="match status" value="1"/>
</dbReference>
<dbReference type="Proteomes" id="UP000515292">
    <property type="component" value="Chromosome"/>
</dbReference>